<name>A0ACD3A1P2_9AGAR</name>
<keyword evidence="2" id="KW-1185">Reference proteome</keyword>
<evidence type="ECO:0000313" key="1">
    <source>
        <dbReference type="EMBL" id="TFK59224.1"/>
    </source>
</evidence>
<dbReference type="EMBL" id="ML209044">
    <property type="protein sequence ID" value="TFK59224.1"/>
    <property type="molecule type" value="Genomic_DNA"/>
</dbReference>
<protein>
    <submittedName>
        <fullName evidence="1">Uncharacterized protein</fullName>
    </submittedName>
</protein>
<organism evidence="1 2">
    <name type="scientific">Pluteus cervinus</name>
    <dbReference type="NCBI Taxonomy" id="181527"/>
    <lineage>
        <taxon>Eukaryota</taxon>
        <taxon>Fungi</taxon>
        <taxon>Dikarya</taxon>
        <taxon>Basidiomycota</taxon>
        <taxon>Agaricomycotina</taxon>
        <taxon>Agaricomycetes</taxon>
        <taxon>Agaricomycetidae</taxon>
        <taxon>Agaricales</taxon>
        <taxon>Pluteineae</taxon>
        <taxon>Pluteaceae</taxon>
        <taxon>Pluteus</taxon>
    </lineage>
</organism>
<sequence length="438" mass="49746">MHLIFENVLKNMVLLWSGKFKSLDEGDGTYEFAEGIWEEIGQLTVEAGNTIPSAYGARPQNVADDKTACTADSWCFWMLYLAPILLRGRFRDEDSEYYDHFIELVKLVRLCMKFELSPMDITSIRTGFEKWVISYERLYYQNDPTRLSACPVTMHALLHIADGIEACGPVWTCWAFPMERFCGSLLPCIKNKRYPFANVDSYITGAAQLSHIKNRHDLVDELRLGPPERENWMEVRIGGYSTCVLVYPRVTSPTLSTGLEQKVVAALATRYGVNVKVIRKHVPLKDIASWGKVRRLEGGDTMLASSMVAGTALDGRDATYIRYQTYIDLDARKKRLPPRLVLQTFYGQLQHILVVEIPAHVQLNLSAPEILILVAIRSCKIDEYNVNDLDMHYYKDEGALDVVDVTCLQCLVGRVYDRGRWVIIDRSGDLARAEAEIG</sequence>
<proteinExistence type="predicted"/>
<accession>A0ACD3A1P2</accession>
<gene>
    <name evidence="1" type="ORF">BDN72DRAFT_806204</name>
</gene>
<dbReference type="Proteomes" id="UP000308600">
    <property type="component" value="Unassembled WGS sequence"/>
</dbReference>
<evidence type="ECO:0000313" key="2">
    <source>
        <dbReference type="Proteomes" id="UP000308600"/>
    </source>
</evidence>
<reference evidence="1 2" key="1">
    <citation type="journal article" date="2019" name="Nat. Ecol. Evol.">
        <title>Megaphylogeny resolves global patterns of mushroom evolution.</title>
        <authorList>
            <person name="Varga T."/>
            <person name="Krizsan K."/>
            <person name="Foldi C."/>
            <person name="Dima B."/>
            <person name="Sanchez-Garcia M."/>
            <person name="Sanchez-Ramirez S."/>
            <person name="Szollosi G.J."/>
            <person name="Szarkandi J.G."/>
            <person name="Papp V."/>
            <person name="Albert L."/>
            <person name="Andreopoulos W."/>
            <person name="Angelini C."/>
            <person name="Antonin V."/>
            <person name="Barry K.W."/>
            <person name="Bougher N.L."/>
            <person name="Buchanan P."/>
            <person name="Buyck B."/>
            <person name="Bense V."/>
            <person name="Catcheside P."/>
            <person name="Chovatia M."/>
            <person name="Cooper J."/>
            <person name="Damon W."/>
            <person name="Desjardin D."/>
            <person name="Finy P."/>
            <person name="Geml J."/>
            <person name="Haridas S."/>
            <person name="Hughes K."/>
            <person name="Justo A."/>
            <person name="Karasinski D."/>
            <person name="Kautmanova I."/>
            <person name="Kiss B."/>
            <person name="Kocsube S."/>
            <person name="Kotiranta H."/>
            <person name="LaButti K.M."/>
            <person name="Lechner B.E."/>
            <person name="Liimatainen K."/>
            <person name="Lipzen A."/>
            <person name="Lukacs Z."/>
            <person name="Mihaltcheva S."/>
            <person name="Morgado L.N."/>
            <person name="Niskanen T."/>
            <person name="Noordeloos M.E."/>
            <person name="Ohm R.A."/>
            <person name="Ortiz-Santana B."/>
            <person name="Ovrebo C."/>
            <person name="Racz N."/>
            <person name="Riley R."/>
            <person name="Savchenko A."/>
            <person name="Shiryaev A."/>
            <person name="Soop K."/>
            <person name="Spirin V."/>
            <person name="Szebenyi C."/>
            <person name="Tomsovsky M."/>
            <person name="Tulloss R.E."/>
            <person name="Uehling J."/>
            <person name="Grigoriev I.V."/>
            <person name="Vagvolgyi C."/>
            <person name="Papp T."/>
            <person name="Martin F.M."/>
            <person name="Miettinen O."/>
            <person name="Hibbett D.S."/>
            <person name="Nagy L.G."/>
        </authorList>
    </citation>
    <scope>NUCLEOTIDE SEQUENCE [LARGE SCALE GENOMIC DNA]</scope>
    <source>
        <strain evidence="1 2">NL-1719</strain>
    </source>
</reference>